<dbReference type="InterPro" id="IPR024775">
    <property type="entry name" value="DinB-like"/>
</dbReference>
<evidence type="ECO:0000313" key="2">
    <source>
        <dbReference type="EMBL" id="ELR70496.1"/>
    </source>
</evidence>
<dbReference type="Pfam" id="PF12867">
    <property type="entry name" value="DinB_2"/>
    <property type="match status" value="1"/>
</dbReference>
<evidence type="ECO:0000313" key="3">
    <source>
        <dbReference type="Proteomes" id="UP000011135"/>
    </source>
</evidence>
<dbReference type="InterPro" id="IPR034660">
    <property type="entry name" value="DinB/YfiT-like"/>
</dbReference>
<keyword evidence="3" id="KW-1185">Reference proteome</keyword>
<dbReference type="STRING" id="1237149.C900_03655"/>
<comment type="caution">
    <text evidence="2">The sequence shown here is derived from an EMBL/GenBank/DDBJ whole genome shotgun (WGS) entry which is preliminary data.</text>
</comment>
<accession>L8JNG6</accession>
<reference evidence="2 3" key="1">
    <citation type="submission" date="2012-12" db="EMBL/GenBank/DDBJ databases">
        <title>Genome assembly of Fulvivirga imtechensis AK7.</title>
        <authorList>
            <person name="Nupur N."/>
            <person name="Khatri I."/>
            <person name="Kumar R."/>
            <person name="Subramanian S."/>
            <person name="Pinnaka A."/>
        </authorList>
    </citation>
    <scope>NUCLEOTIDE SEQUENCE [LARGE SCALE GENOMIC DNA]</scope>
    <source>
        <strain evidence="2 3">AK7</strain>
    </source>
</reference>
<dbReference type="RefSeq" id="WP_009581038.1">
    <property type="nucleotide sequence ID" value="NZ_AMZN01000052.1"/>
</dbReference>
<dbReference type="eggNOG" id="ENOG502ZUMN">
    <property type="taxonomic scope" value="Bacteria"/>
</dbReference>
<dbReference type="Gene3D" id="1.20.120.450">
    <property type="entry name" value="dinb family like domain"/>
    <property type="match status" value="1"/>
</dbReference>
<evidence type="ECO:0000259" key="1">
    <source>
        <dbReference type="Pfam" id="PF12867"/>
    </source>
</evidence>
<gene>
    <name evidence="2" type="ORF">C900_03655</name>
</gene>
<feature type="domain" description="DinB-like" evidence="1">
    <location>
        <begin position="9"/>
        <end position="168"/>
    </location>
</feature>
<dbReference type="AlphaFoldDB" id="L8JNG6"/>
<sequence length="185" mass="21316">MNTWITDIDKTTNAFISEFEHLSGDELNWKPDGNTWSIAQNIQHLIITNESYFPILKKLQSNEYKSPWIGKLGFLTDFFGNLVLKGVQPDRSKRMKTFNIWEPQKSNLSDDILRKFEVHQDELKKLITSSGPFLKTSISSPASKVIVYKLSTAFDIIVNHEKRHLNQAKEVLTLLNHDSIIRSKA</sequence>
<proteinExistence type="predicted"/>
<dbReference type="EMBL" id="AMZN01000052">
    <property type="protein sequence ID" value="ELR70496.1"/>
    <property type="molecule type" value="Genomic_DNA"/>
</dbReference>
<dbReference type="SUPFAM" id="SSF109854">
    <property type="entry name" value="DinB/YfiT-like putative metalloenzymes"/>
    <property type="match status" value="1"/>
</dbReference>
<protein>
    <recommendedName>
        <fullName evidence="1">DinB-like domain-containing protein</fullName>
    </recommendedName>
</protein>
<dbReference type="Proteomes" id="UP000011135">
    <property type="component" value="Unassembled WGS sequence"/>
</dbReference>
<dbReference type="OrthoDB" id="1524454at2"/>
<organism evidence="2 3">
    <name type="scientific">Fulvivirga imtechensis AK7</name>
    <dbReference type="NCBI Taxonomy" id="1237149"/>
    <lineage>
        <taxon>Bacteria</taxon>
        <taxon>Pseudomonadati</taxon>
        <taxon>Bacteroidota</taxon>
        <taxon>Cytophagia</taxon>
        <taxon>Cytophagales</taxon>
        <taxon>Fulvivirgaceae</taxon>
        <taxon>Fulvivirga</taxon>
    </lineage>
</organism>
<name>L8JNG6_9BACT</name>